<proteinExistence type="predicted"/>
<protein>
    <submittedName>
        <fullName evidence="3">Predicted ATP-binding protein involved in virulence</fullName>
    </submittedName>
</protein>
<evidence type="ECO:0000313" key="4">
    <source>
        <dbReference type="Proteomes" id="UP000095766"/>
    </source>
</evidence>
<dbReference type="InterPro" id="IPR003959">
    <property type="entry name" value="ATPase_AAA_core"/>
</dbReference>
<dbReference type="InterPro" id="IPR034139">
    <property type="entry name" value="TOPRIM_OLD"/>
</dbReference>
<dbReference type="GO" id="GO:0005524">
    <property type="term" value="F:ATP binding"/>
    <property type="evidence" value="ECO:0007669"/>
    <property type="project" value="UniProtKB-KW"/>
</dbReference>
<organism evidence="3 4">
    <name type="scientific">Bacteroides uniformis</name>
    <dbReference type="NCBI Taxonomy" id="820"/>
    <lineage>
        <taxon>Bacteria</taxon>
        <taxon>Pseudomonadati</taxon>
        <taxon>Bacteroidota</taxon>
        <taxon>Bacteroidia</taxon>
        <taxon>Bacteroidales</taxon>
        <taxon>Bacteroidaceae</taxon>
        <taxon>Bacteroides</taxon>
    </lineage>
</organism>
<dbReference type="InterPro" id="IPR027417">
    <property type="entry name" value="P-loop_NTPase"/>
</dbReference>
<dbReference type="Pfam" id="PF20469">
    <property type="entry name" value="OLD-like_TOPRIM"/>
    <property type="match status" value="1"/>
</dbReference>
<dbReference type="Pfam" id="PF13304">
    <property type="entry name" value="AAA_21"/>
    <property type="match status" value="1"/>
</dbReference>
<dbReference type="PANTHER" id="PTHR43581">
    <property type="entry name" value="ATP/GTP PHOSPHATASE"/>
    <property type="match status" value="1"/>
</dbReference>
<dbReference type="InterPro" id="IPR051396">
    <property type="entry name" value="Bact_Antivir_Def_Nuclease"/>
</dbReference>
<gene>
    <name evidence="3" type="ORF">ERS852510_00473</name>
</gene>
<reference evidence="3 4" key="1">
    <citation type="submission" date="2015-09" db="EMBL/GenBank/DDBJ databases">
        <authorList>
            <consortium name="Pathogen Informatics"/>
        </authorList>
    </citation>
    <scope>NUCLEOTIDE SEQUENCE [LARGE SCALE GENOMIC DNA]</scope>
    <source>
        <strain evidence="3 4">2789STDY5834898</strain>
    </source>
</reference>
<dbReference type="SUPFAM" id="SSF52540">
    <property type="entry name" value="P-loop containing nucleoside triphosphate hydrolases"/>
    <property type="match status" value="1"/>
</dbReference>
<accession>A0A174J8R5</accession>
<dbReference type="Gene3D" id="3.40.50.300">
    <property type="entry name" value="P-loop containing nucleotide triphosphate hydrolases"/>
    <property type="match status" value="1"/>
</dbReference>
<dbReference type="RefSeq" id="WP_057252459.1">
    <property type="nucleotide sequence ID" value="NZ_CZAO01000002.1"/>
</dbReference>
<dbReference type="AlphaFoldDB" id="A0A174J8R5"/>
<dbReference type="EMBL" id="CZAO01000002">
    <property type="protein sequence ID" value="CUO94277.1"/>
    <property type="molecule type" value="Genomic_DNA"/>
</dbReference>
<dbReference type="PANTHER" id="PTHR43581:SF2">
    <property type="entry name" value="EXCINUCLEASE ATPASE SUBUNIT"/>
    <property type="match status" value="1"/>
</dbReference>
<evidence type="ECO:0000259" key="2">
    <source>
        <dbReference type="Pfam" id="PF20469"/>
    </source>
</evidence>
<dbReference type="GO" id="GO:0016887">
    <property type="term" value="F:ATP hydrolysis activity"/>
    <property type="evidence" value="ECO:0007669"/>
    <property type="project" value="InterPro"/>
</dbReference>
<sequence>MAKLRFLKISHFRGIKNFEQIFGDGITCIIGRGDSCKSTILDAIAYVFAPSWSIRLNDSDFYMCDTTSPIVIEGVVSDIPDELILKYSNHLRGITKDYQLVDDMESEEAHDALPALTIRLTIRKDLEPSWEVVSYNGVESSIIKATDRGKLNVFSVSEYTDRHFSLNKGNPLYSLYQQLNGNHIADDENRVLDVVREAKNAFDANIGNKFEDVINKIKSVASELGITLNEMKAMLDHKDIAISENKVSIHEDGIPFRLKGKGSKRLLSLAIQLALTHPSGVILIDEIEQGLEPDRVQHLVNRLSKYTDKQIVITTHSSNVIVEIPCTALYILRKGVSHLQHVDEEMQGCIRKNPEAFFARKIIVCEGATEIGFCRAINQFRIDLDKESAACKGIRFADGTGNGMIGYVTGFNSLLYPTALLCDSDCKDVNDRKQQFKQTGVEVIDCNENNSIEQQVFNDAPWNAVKELIQIVINKIEKDGYKTAEEAETIIFDSTNAFMQNKMEQTKDWYENESSELRLALGKAAKKKEWYKRQEYGELMGKCILTHYSKLANGSRLKSIIDMLSSWIDK</sequence>
<feature type="domain" description="ATPase AAA-type core" evidence="1">
    <location>
        <begin position="26"/>
        <end position="321"/>
    </location>
</feature>
<name>A0A174J8R5_BACUN</name>
<keyword evidence="3" id="KW-0067">ATP-binding</keyword>
<feature type="domain" description="OLD protein-like TOPRIM" evidence="2">
    <location>
        <begin position="357"/>
        <end position="425"/>
    </location>
</feature>
<dbReference type="Proteomes" id="UP000095766">
    <property type="component" value="Unassembled WGS sequence"/>
</dbReference>
<evidence type="ECO:0000313" key="3">
    <source>
        <dbReference type="EMBL" id="CUO94277.1"/>
    </source>
</evidence>
<evidence type="ECO:0000259" key="1">
    <source>
        <dbReference type="Pfam" id="PF13304"/>
    </source>
</evidence>
<keyword evidence="3" id="KW-0547">Nucleotide-binding</keyword>